<dbReference type="PANTHER" id="PTHR12532">
    <property type="entry name" value="TRANSLATIONAL ACTIVATOR OF CYTOCHROME C OXIDASE 1"/>
    <property type="match status" value="1"/>
</dbReference>
<dbReference type="NCBIfam" id="TIGR01033">
    <property type="entry name" value="YebC/PmpR family DNA-binding transcriptional regulator"/>
    <property type="match status" value="1"/>
</dbReference>
<feature type="domain" description="TACO1/YebC-like second and third" evidence="3">
    <location>
        <begin position="100"/>
        <end position="262"/>
    </location>
</feature>
<evidence type="ECO:0000313" key="5">
    <source>
        <dbReference type="EMBL" id="KAF0853035.1"/>
    </source>
</evidence>
<evidence type="ECO:0000313" key="6">
    <source>
        <dbReference type="Proteomes" id="UP000799049"/>
    </source>
</evidence>
<protein>
    <submittedName>
        <fullName evidence="5">Mitochondrial CIV assembly protein Taco1</fullName>
    </submittedName>
</protein>
<keyword evidence="6" id="KW-1185">Reference proteome</keyword>
<dbReference type="SUPFAM" id="SSF75625">
    <property type="entry name" value="YebC-like"/>
    <property type="match status" value="1"/>
</dbReference>
<evidence type="ECO:0000256" key="2">
    <source>
        <dbReference type="ARBA" id="ARBA00008724"/>
    </source>
</evidence>
<evidence type="ECO:0000259" key="3">
    <source>
        <dbReference type="Pfam" id="PF01709"/>
    </source>
</evidence>
<dbReference type="InterPro" id="IPR026564">
    <property type="entry name" value="Transcrip_reg_TACO1-like_dom3"/>
</dbReference>
<comment type="similarity">
    <text evidence="2">Belongs to the TACO1 family.</text>
</comment>
<name>A0A8K0F320_ANDGO</name>
<dbReference type="FunFam" id="1.10.10.200:FF:000002">
    <property type="entry name" value="Probable transcriptional regulatory protein CLM62_37755"/>
    <property type="match status" value="1"/>
</dbReference>
<dbReference type="OrthoDB" id="2017544at2759"/>
<feature type="domain" description="TACO1/YebC-like N-terminal" evidence="4">
    <location>
        <begin position="22"/>
        <end position="92"/>
    </location>
</feature>
<dbReference type="InterPro" id="IPR049083">
    <property type="entry name" value="TACO1_YebC_N"/>
</dbReference>
<accession>A0A8K0F320</accession>
<gene>
    <name evidence="5" type="ORF">ANDGO_03711</name>
</gene>
<dbReference type="HAMAP" id="MF_00693">
    <property type="entry name" value="Transcrip_reg_TACO1"/>
    <property type="match status" value="1"/>
</dbReference>
<dbReference type="InterPro" id="IPR017856">
    <property type="entry name" value="Integrase-like_N"/>
</dbReference>
<dbReference type="NCBIfam" id="NF001030">
    <property type="entry name" value="PRK00110.1"/>
    <property type="match status" value="1"/>
</dbReference>
<dbReference type="NCBIfam" id="NF009044">
    <property type="entry name" value="PRK12378.1"/>
    <property type="match status" value="1"/>
</dbReference>
<sequence length="266" mass="29449">MLFRFLRPLGFRSTPPLCAGHSKWHNIRHQKAAADAKRSQIFTKLSTEITAAAREGGIDPIMNLRLGAAISRARNSNMPKDNIDKAVRKAAGDREGGVVFEQVMYEGHGPAGIAVMIEALTDNRNRTAPQVRHVFSKLGGAIGSQGSVAWMFDRKAVFTLEDVSKKIKDANTDQVLEASLDVGADFFEYYEEDDMIEVRGAPSDYARIAQTLEKISGAFMGELAYIPQTYMTIPEGEQRELVSKFLDALEDLDDVQHVFHNASQDS</sequence>
<dbReference type="InterPro" id="IPR002876">
    <property type="entry name" value="Transcrip_reg_TACO1-like"/>
</dbReference>
<dbReference type="InterPro" id="IPR029072">
    <property type="entry name" value="YebC-like"/>
</dbReference>
<dbReference type="InterPro" id="IPR048300">
    <property type="entry name" value="TACO1_YebC-like_2nd/3rd_dom"/>
</dbReference>
<proteinExistence type="inferred from homology"/>
<dbReference type="Pfam" id="PF01709">
    <property type="entry name" value="Transcrip_reg"/>
    <property type="match status" value="1"/>
</dbReference>
<evidence type="ECO:0000256" key="1">
    <source>
        <dbReference type="ARBA" id="ARBA00004173"/>
    </source>
</evidence>
<dbReference type="Pfam" id="PF20772">
    <property type="entry name" value="TACO1_YebC_N"/>
    <property type="match status" value="1"/>
</dbReference>
<dbReference type="Proteomes" id="UP000799049">
    <property type="component" value="Unassembled WGS sequence"/>
</dbReference>
<organism evidence="5 6">
    <name type="scientific">Andalucia godoyi</name>
    <name type="common">Flagellate</name>
    <dbReference type="NCBI Taxonomy" id="505711"/>
    <lineage>
        <taxon>Eukaryota</taxon>
        <taxon>Discoba</taxon>
        <taxon>Jakobida</taxon>
        <taxon>Andalucina</taxon>
        <taxon>Andaluciidae</taxon>
        <taxon>Andalucia</taxon>
    </lineage>
</organism>
<dbReference type="Gene3D" id="1.10.10.200">
    <property type="match status" value="1"/>
</dbReference>
<dbReference type="GO" id="GO:0005829">
    <property type="term" value="C:cytosol"/>
    <property type="evidence" value="ECO:0007669"/>
    <property type="project" value="TreeGrafter"/>
</dbReference>
<comment type="caution">
    <text evidence="5">The sequence shown here is derived from an EMBL/GenBank/DDBJ whole genome shotgun (WGS) entry which is preliminary data.</text>
</comment>
<comment type="subcellular location">
    <subcellularLocation>
        <location evidence="1">Mitochondrion</location>
    </subcellularLocation>
</comment>
<evidence type="ECO:0000259" key="4">
    <source>
        <dbReference type="Pfam" id="PF20772"/>
    </source>
</evidence>
<dbReference type="GO" id="GO:0005739">
    <property type="term" value="C:mitochondrion"/>
    <property type="evidence" value="ECO:0007669"/>
    <property type="project" value="UniProtKB-SubCell"/>
</dbReference>
<dbReference type="AlphaFoldDB" id="A0A8K0F320"/>
<dbReference type="EMBL" id="VRVR01000004">
    <property type="protein sequence ID" value="KAF0853035.1"/>
    <property type="molecule type" value="Genomic_DNA"/>
</dbReference>
<dbReference type="Gene3D" id="3.30.70.980">
    <property type="match status" value="2"/>
</dbReference>
<reference evidence="5" key="1">
    <citation type="submission" date="2019-09" db="EMBL/GenBank/DDBJ databases">
        <title>The Mitochondrial Proteome of the Jakobid, Andalucia godoyi, a Protist With the Most Gene-Rich and Bacteria-Like Mitochondrial Genome.</title>
        <authorList>
            <person name="Gray M.W."/>
            <person name="Burger G."/>
            <person name="Derelle R."/>
            <person name="Klimes V."/>
            <person name="Leger M."/>
            <person name="Sarrasin M."/>
            <person name="Vlcek C."/>
            <person name="Roger A.J."/>
            <person name="Elias M."/>
            <person name="Lang B.F."/>
        </authorList>
    </citation>
    <scope>NUCLEOTIDE SEQUENCE</scope>
    <source>
        <strain evidence="5">And28</strain>
    </source>
</reference>
<dbReference type="PANTHER" id="PTHR12532:SF0">
    <property type="entry name" value="TRANSLATIONAL ACTIVATOR OF CYTOCHROME C OXIDASE 1"/>
    <property type="match status" value="1"/>
</dbReference>